<sequence>MKKKAVLQVSMKCQKCRTEALKVAAKQE</sequence>
<comment type="caution">
    <text evidence="1">The sequence shown here is derived from an EMBL/GenBank/DDBJ whole genome shotgun (WGS) entry which is preliminary data.</text>
</comment>
<dbReference type="EMBL" id="AWWV01015932">
    <property type="protein sequence ID" value="OMO51150.1"/>
    <property type="molecule type" value="Genomic_DNA"/>
</dbReference>
<accession>A0A1R3FZD8</accession>
<feature type="non-terminal residue" evidence="1">
    <location>
        <position position="28"/>
    </location>
</feature>
<keyword evidence="2" id="KW-1185">Reference proteome</keyword>
<dbReference type="Proteomes" id="UP000188268">
    <property type="component" value="Unassembled WGS sequence"/>
</dbReference>
<dbReference type="AlphaFoldDB" id="A0A1R3FZD8"/>
<name>A0A1R3FZD8_COCAP</name>
<protein>
    <submittedName>
        <fullName evidence="1">Uncharacterized protein</fullName>
    </submittedName>
</protein>
<dbReference type="Gene3D" id="3.30.70.100">
    <property type="match status" value="1"/>
</dbReference>
<dbReference type="Gramene" id="OMO51150">
    <property type="protein sequence ID" value="OMO51150"/>
    <property type="gene ID" value="CCACVL1_29976"/>
</dbReference>
<proteinExistence type="predicted"/>
<evidence type="ECO:0000313" key="2">
    <source>
        <dbReference type="Proteomes" id="UP000188268"/>
    </source>
</evidence>
<evidence type="ECO:0000313" key="1">
    <source>
        <dbReference type="EMBL" id="OMO51150.1"/>
    </source>
</evidence>
<reference evidence="1 2" key="1">
    <citation type="submission" date="2013-09" db="EMBL/GenBank/DDBJ databases">
        <title>Corchorus capsularis genome sequencing.</title>
        <authorList>
            <person name="Alam M."/>
            <person name="Haque M.S."/>
            <person name="Islam M.S."/>
            <person name="Emdad E.M."/>
            <person name="Islam M.M."/>
            <person name="Ahmed B."/>
            <person name="Halim A."/>
            <person name="Hossen Q.M.M."/>
            <person name="Hossain M.Z."/>
            <person name="Ahmed R."/>
            <person name="Khan M.M."/>
            <person name="Islam R."/>
            <person name="Rashid M.M."/>
            <person name="Khan S.A."/>
            <person name="Rahman M.S."/>
            <person name="Alam M."/>
        </authorList>
    </citation>
    <scope>NUCLEOTIDE SEQUENCE [LARGE SCALE GENOMIC DNA]</scope>
    <source>
        <strain evidence="2">cv. CVL-1</strain>
        <tissue evidence="1">Whole seedling</tissue>
    </source>
</reference>
<organism evidence="1 2">
    <name type="scientific">Corchorus capsularis</name>
    <name type="common">Jute</name>
    <dbReference type="NCBI Taxonomy" id="210143"/>
    <lineage>
        <taxon>Eukaryota</taxon>
        <taxon>Viridiplantae</taxon>
        <taxon>Streptophyta</taxon>
        <taxon>Embryophyta</taxon>
        <taxon>Tracheophyta</taxon>
        <taxon>Spermatophyta</taxon>
        <taxon>Magnoliopsida</taxon>
        <taxon>eudicotyledons</taxon>
        <taxon>Gunneridae</taxon>
        <taxon>Pentapetalae</taxon>
        <taxon>rosids</taxon>
        <taxon>malvids</taxon>
        <taxon>Malvales</taxon>
        <taxon>Malvaceae</taxon>
        <taxon>Grewioideae</taxon>
        <taxon>Apeibeae</taxon>
        <taxon>Corchorus</taxon>
    </lineage>
</organism>
<gene>
    <name evidence="1" type="ORF">CCACVL1_29976</name>
</gene>